<dbReference type="HOGENOM" id="CLU_532991_0_0_7"/>
<dbReference type="STRING" id="1278073.MYSTI_05748"/>
<dbReference type="SUPFAM" id="SSF49265">
    <property type="entry name" value="Fibronectin type III"/>
    <property type="match status" value="1"/>
</dbReference>
<evidence type="ECO:0000259" key="2">
    <source>
        <dbReference type="PROSITE" id="PS50853"/>
    </source>
</evidence>
<gene>
    <name evidence="3" type="ordered locus">MYSTI_05748</name>
</gene>
<organism evidence="3 4">
    <name type="scientific">Myxococcus stipitatus (strain DSM 14675 / JCM 12634 / Mx s8)</name>
    <dbReference type="NCBI Taxonomy" id="1278073"/>
    <lineage>
        <taxon>Bacteria</taxon>
        <taxon>Pseudomonadati</taxon>
        <taxon>Myxococcota</taxon>
        <taxon>Myxococcia</taxon>
        <taxon>Myxococcales</taxon>
        <taxon>Cystobacterineae</taxon>
        <taxon>Myxococcaceae</taxon>
        <taxon>Myxococcus</taxon>
    </lineage>
</organism>
<dbReference type="SMART" id="SM00060">
    <property type="entry name" value="FN3"/>
    <property type="match status" value="2"/>
</dbReference>
<evidence type="ECO:0000313" key="4">
    <source>
        <dbReference type="Proteomes" id="UP000011131"/>
    </source>
</evidence>
<keyword evidence="4" id="KW-1185">Reference proteome</keyword>
<feature type="region of interest" description="Disordered" evidence="1">
    <location>
        <begin position="18"/>
        <end position="37"/>
    </location>
</feature>
<dbReference type="Proteomes" id="UP000011131">
    <property type="component" value="Chromosome"/>
</dbReference>
<evidence type="ECO:0000313" key="3">
    <source>
        <dbReference type="EMBL" id="AGC47024.1"/>
    </source>
</evidence>
<dbReference type="eggNOG" id="COG3204">
    <property type="taxonomic scope" value="Bacteria"/>
</dbReference>
<dbReference type="Pfam" id="PF00041">
    <property type="entry name" value="fn3"/>
    <property type="match status" value="1"/>
</dbReference>
<dbReference type="InterPro" id="IPR036116">
    <property type="entry name" value="FN3_sf"/>
</dbReference>
<dbReference type="InterPro" id="IPR013783">
    <property type="entry name" value="Ig-like_fold"/>
</dbReference>
<evidence type="ECO:0000256" key="1">
    <source>
        <dbReference type="SAM" id="MobiDB-lite"/>
    </source>
</evidence>
<name>L7UKQ6_MYXSD</name>
<protein>
    <recommendedName>
        <fullName evidence="2">Fibronectin type-III domain-containing protein</fullName>
    </recommendedName>
</protein>
<dbReference type="PROSITE" id="PS50853">
    <property type="entry name" value="FN3"/>
    <property type="match status" value="2"/>
</dbReference>
<dbReference type="AlphaFoldDB" id="L7UKQ6"/>
<dbReference type="InterPro" id="IPR003961">
    <property type="entry name" value="FN3_dom"/>
</dbReference>
<dbReference type="CDD" id="cd00063">
    <property type="entry name" value="FN3"/>
    <property type="match status" value="1"/>
</dbReference>
<dbReference type="Gene3D" id="2.60.40.10">
    <property type="entry name" value="Immunoglobulins"/>
    <property type="match status" value="2"/>
</dbReference>
<dbReference type="eggNOG" id="COG4733">
    <property type="taxonomic scope" value="Bacteria"/>
</dbReference>
<reference evidence="3 4" key="1">
    <citation type="journal article" date="2013" name="Genome Announc.">
        <title>Complete genome sequence of Myxococcus stipitatus strain DSM 14675, a fruiting myxobacterium.</title>
        <authorList>
            <person name="Huntley S."/>
            <person name="Kneip S."/>
            <person name="Treuner-Lange A."/>
            <person name="Sogaard-Andersen L."/>
        </authorList>
    </citation>
    <scope>NUCLEOTIDE SEQUENCE [LARGE SCALE GENOMIC DNA]</scope>
    <source>
        <strain evidence="4">DSM 14675 / JCM 12634 / Mx s8</strain>
    </source>
</reference>
<dbReference type="PATRIC" id="fig|1278073.3.peg.5829"/>
<proteinExistence type="predicted"/>
<feature type="domain" description="Fibronectin type-III" evidence="2">
    <location>
        <begin position="35"/>
        <end position="128"/>
    </location>
</feature>
<feature type="domain" description="Fibronectin type-III" evidence="2">
    <location>
        <begin position="133"/>
        <end position="226"/>
    </location>
</feature>
<dbReference type="EMBL" id="CP004025">
    <property type="protein sequence ID" value="AGC47024.1"/>
    <property type="molecule type" value="Genomic_DNA"/>
</dbReference>
<accession>L7UKQ6</accession>
<dbReference type="KEGG" id="msd:MYSTI_05748"/>
<sequence length="511" mass="53611">MCGPSLCLFLGCGAPPSPEEVAPTQARQTLADTEPPPVPTGLSVTAANSGVIVTWDPNPATDLKDHALRYRVVGQTTYSYKWGVGQPPLTLAGLANGVTYAFELKAQDTSGNASAYCAPVEASPTPTGADVTPPSVPSQLAASPGDGVLLLSWTANPEPDLRRYTVKYRVAGAATYSYRYNLTQPLVTLTGLVNGTAYELMVKAEDVSGNTSTYSPSVTATPVASTPQCPTFGAPVNLTPHNVSILTDASGLAASRQQANVVWTHNDRCGASGGTCVEHVYALSAVDGHFLGTYVLSNNLNLDWEDMAMGPGPVSGVDYLYVGRIGDNNGNPAVKEVVRFPEPTASATQTPTTVSVSGVERFPFTYPGGVSPNAEALFVDTQGDIYIVTKVPSGHSQVYRYSAPLNPPGVSRLLELVAELDFLPASTAEEDRVVTGGAISPDGGEILLKTYTHTFLWKRQPRQGVVAALLGGRCEVTNPGYSEALTFAPGGGAFFSLGEGNTKALKRVPRL</sequence>